<protein>
    <submittedName>
        <fullName evidence="8">Oidioi.mRNA.OKI2018_I69.chr2.g7494.t1.cds</fullName>
    </submittedName>
</protein>
<evidence type="ECO:0000313" key="8">
    <source>
        <dbReference type="EMBL" id="CAG5113383.1"/>
    </source>
</evidence>
<dbReference type="Proteomes" id="UP001158576">
    <property type="component" value="Chromosome 2"/>
</dbReference>
<feature type="compositionally biased region" description="Basic and acidic residues" evidence="5">
    <location>
        <begin position="298"/>
        <end position="316"/>
    </location>
</feature>
<dbReference type="PANTHER" id="PTHR18947">
    <property type="entry name" value="HOOK PROTEINS"/>
    <property type="match status" value="1"/>
</dbReference>
<keyword evidence="9" id="KW-1185">Reference proteome</keyword>
<evidence type="ECO:0000259" key="6">
    <source>
        <dbReference type="Pfam" id="PF05622"/>
    </source>
</evidence>
<keyword evidence="3 4" id="KW-0175">Coiled coil</keyword>
<feature type="domain" description="Hook C-terminal" evidence="6">
    <location>
        <begin position="170"/>
        <end position="657"/>
    </location>
</feature>
<keyword evidence="2" id="KW-0963">Cytoplasm</keyword>
<feature type="coiled-coil region" evidence="4">
    <location>
        <begin position="434"/>
        <end position="613"/>
    </location>
</feature>
<dbReference type="PANTHER" id="PTHR18947:SF28">
    <property type="entry name" value="GIRDIN, ISOFORM A"/>
    <property type="match status" value="1"/>
</dbReference>
<feature type="region of interest" description="Disordered" evidence="5">
    <location>
        <begin position="297"/>
        <end position="326"/>
    </location>
</feature>
<dbReference type="Gene3D" id="1.10.418.10">
    <property type="entry name" value="Calponin-like domain"/>
    <property type="match status" value="1"/>
</dbReference>
<name>A0ABN7TCT8_OIKDI</name>
<evidence type="ECO:0000256" key="4">
    <source>
        <dbReference type="SAM" id="Coils"/>
    </source>
</evidence>
<dbReference type="InterPro" id="IPR036872">
    <property type="entry name" value="CH_dom_sf"/>
</dbReference>
<reference evidence="8 9" key="1">
    <citation type="submission" date="2021-04" db="EMBL/GenBank/DDBJ databases">
        <authorList>
            <person name="Bliznina A."/>
        </authorList>
    </citation>
    <scope>NUCLEOTIDE SEQUENCE [LARGE SCALE GENOMIC DNA]</scope>
</reference>
<dbReference type="Pfam" id="PF19047">
    <property type="entry name" value="HOOK_N"/>
    <property type="match status" value="1"/>
</dbReference>
<evidence type="ECO:0000259" key="7">
    <source>
        <dbReference type="Pfam" id="PF19047"/>
    </source>
</evidence>
<feature type="domain" description="HOOK N-terminal" evidence="7">
    <location>
        <begin position="8"/>
        <end position="147"/>
    </location>
</feature>
<proteinExistence type="predicted"/>
<dbReference type="Pfam" id="PF05622">
    <property type="entry name" value="HOOK"/>
    <property type="match status" value="1"/>
</dbReference>
<evidence type="ECO:0000313" key="9">
    <source>
        <dbReference type="Proteomes" id="UP001158576"/>
    </source>
</evidence>
<gene>
    <name evidence="8" type="ORF">OKIOD_LOCUS16259</name>
</gene>
<sequence>MASNEGEEALLTWVQSFPEISVKSLVDLSTCVDLALICTKVDSEFFGLEWKKNLSDTSLENKDLCKLNAIKVCERVLEYYKECLKLSFVNIDTPKSDEVATGNIKEIACLIQFILGAAVNCDNKNDFIGSLMTLDEYVQGELMAYIQIILDSCVPVGEESSSMDEEDLRQRLFELEKELALSAEENQALRSDLESAKSFISDRQNGKSNGEIDLMERRAIETQRRLDEVQEELMMMEHQREEESIRLEVALREADDWRQRTEVAEQKADEVAVLKDEVDYLREKADKATRLQASLDSLRSKAEESNELRKKLRDAEELSAQATRERDEELRKLKSYKTQLQTTKQALVEAQSKAVDDDRRVQRLENDLRAEKEKSKVSEAAAERVTAELISLKALNEELSLNSGNMESLGESLAAETAAGDDMSLMPPQVREKMIRLQSENKRLSEQVDREISRGRSDNVELNDTIENLRSEKQSLTDKIKELETKLAEGGVKEDSESVQELEEKVKSVTAENAKKKEEFNSVSAELNAAKEKNSEVEALLKQKDEDIKAMETRYRSYLEKARSVIKTLDPKNNNNTEVVALRAQVAEKDRLIRRLEAEKAEKGKARDQEEKLLVSAWYNLGNKTIRGAVDERVGRSQPGQSFLARQRQQTQQRRNQQSAINKSRALVDSLEKLPETGSDLIEIDFDEDGHRKLTEASYTAMPYKVSVRSTLPPKIRVNGQRPEITRKSLGSKEYHLERRQPEYLEKKHGERGINRYFRTRKMEEAEESLRAEKRVGWDDVSDEYRKELKRQSEMRRLQGPSEKWWELTTPEFHYNHHKALDAERRCSSQAETYRRGLKKNSDLFWTY</sequence>
<feature type="region of interest" description="Disordered" evidence="5">
    <location>
        <begin position="635"/>
        <end position="662"/>
    </location>
</feature>
<dbReference type="SUPFAM" id="SSF116907">
    <property type="entry name" value="Hook domain"/>
    <property type="match status" value="1"/>
</dbReference>
<comment type="subcellular location">
    <subcellularLocation>
        <location evidence="1">Cytoplasm</location>
    </subcellularLocation>
</comment>
<dbReference type="EMBL" id="OU015567">
    <property type="protein sequence ID" value="CAG5113383.1"/>
    <property type="molecule type" value="Genomic_DNA"/>
</dbReference>
<feature type="compositionally biased region" description="Low complexity" evidence="5">
    <location>
        <begin position="646"/>
        <end position="658"/>
    </location>
</feature>
<evidence type="ECO:0000256" key="2">
    <source>
        <dbReference type="ARBA" id="ARBA00022490"/>
    </source>
</evidence>
<evidence type="ECO:0000256" key="3">
    <source>
        <dbReference type="ARBA" id="ARBA00023054"/>
    </source>
</evidence>
<evidence type="ECO:0000256" key="1">
    <source>
        <dbReference type="ARBA" id="ARBA00004496"/>
    </source>
</evidence>
<organism evidence="8 9">
    <name type="scientific">Oikopleura dioica</name>
    <name type="common">Tunicate</name>
    <dbReference type="NCBI Taxonomy" id="34765"/>
    <lineage>
        <taxon>Eukaryota</taxon>
        <taxon>Metazoa</taxon>
        <taxon>Chordata</taxon>
        <taxon>Tunicata</taxon>
        <taxon>Appendicularia</taxon>
        <taxon>Copelata</taxon>
        <taxon>Oikopleuridae</taxon>
        <taxon>Oikopleura</taxon>
    </lineage>
</organism>
<accession>A0ABN7TCT8</accession>
<dbReference type="InterPro" id="IPR008636">
    <property type="entry name" value="Hook_C"/>
</dbReference>
<dbReference type="InterPro" id="IPR043936">
    <property type="entry name" value="HOOK_N"/>
</dbReference>
<dbReference type="CDD" id="cd22211">
    <property type="entry name" value="HkD_SF"/>
    <property type="match status" value="1"/>
</dbReference>
<evidence type="ECO:0000256" key="5">
    <source>
        <dbReference type="SAM" id="MobiDB-lite"/>
    </source>
</evidence>